<dbReference type="AlphaFoldDB" id="A0A086K7C2"/>
<evidence type="ECO:0000313" key="2">
    <source>
        <dbReference type="Proteomes" id="UP000028837"/>
    </source>
</evidence>
<name>A0A086K7C2_TOXGO</name>
<dbReference type="Proteomes" id="UP000028837">
    <property type="component" value="Unassembled WGS sequence"/>
</dbReference>
<evidence type="ECO:0000313" key="1">
    <source>
        <dbReference type="EMBL" id="KFG40290.1"/>
    </source>
</evidence>
<protein>
    <submittedName>
        <fullName evidence="1">Uncharacterized protein</fullName>
    </submittedName>
</protein>
<comment type="caution">
    <text evidence="1">The sequence shown here is derived from an EMBL/GenBank/DDBJ whole genome shotgun (WGS) entry which is preliminary data.</text>
</comment>
<organism evidence="1 2">
    <name type="scientific">Toxoplasma gondii GAB2-2007-GAL-DOM2</name>
    <dbReference type="NCBI Taxonomy" id="1130820"/>
    <lineage>
        <taxon>Eukaryota</taxon>
        <taxon>Sar</taxon>
        <taxon>Alveolata</taxon>
        <taxon>Apicomplexa</taxon>
        <taxon>Conoidasida</taxon>
        <taxon>Coccidia</taxon>
        <taxon>Eucoccidiorida</taxon>
        <taxon>Eimeriorina</taxon>
        <taxon>Sarcocystidae</taxon>
        <taxon>Toxoplasma</taxon>
    </lineage>
</organism>
<accession>A0A086K7C2</accession>
<reference evidence="1 2" key="1">
    <citation type="submission" date="2014-02" db="EMBL/GenBank/DDBJ databases">
        <authorList>
            <person name="Sibley D."/>
            <person name="Venepally P."/>
            <person name="Karamycheva S."/>
            <person name="Hadjithomas M."/>
            <person name="Khan A."/>
            <person name="Brunk B."/>
            <person name="Roos D."/>
            <person name="Caler E."/>
            <person name="Lorenzi H."/>
        </authorList>
    </citation>
    <scope>NUCLEOTIDE SEQUENCE [LARGE SCALE GENOMIC DNA]</scope>
    <source>
        <strain evidence="1 2">GAB2-2007-GAL-DOM2</strain>
    </source>
</reference>
<sequence>MSSRQTPERCESVSGAAVRCLDTRRNRKIQEPLESGLLYSCQCDGSCIGKAAVSTRLWVSHGIEQLLGICSLFFFRFQVPLCQPCRYLLGHSFSSPAAKLMQRTGLMSKLLFVDAI</sequence>
<dbReference type="EMBL" id="AHZU02000782">
    <property type="protein sequence ID" value="KFG40290.1"/>
    <property type="molecule type" value="Genomic_DNA"/>
</dbReference>
<proteinExistence type="predicted"/>
<dbReference type="VEuPathDB" id="ToxoDB:TGDOM2_363210"/>
<gene>
    <name evidence="1" type="ORF">TGDOM2_363210</name>
</gene>